<name>A0A9D1NNB1_9BACT</name>
<reference evidence="1" key="1">
    <citation type="submission" date="2020-10" db="EMBL/GenBank/DDBJ databases">
        <authorList>
            <person name="Gilroy R."/>
        </authorList>
    </citation>
    <scope>NUCLEOTIDE SEQUENCE</scope>
    <source>
        <strain evidence="1">35461</strain>
    </source>
</reference>
<dbReference type="EMBL" id="DVOR01000223">
    <property type="protein sequence ID" value="HIV09826.1"/>
    <property type="molecule type" value="Genomic_DNA"/>
</dbReference>
<evidence type="ECO:0000313" key="2">
    <source>
        <dbReference type="Proteomes" id="UP000886845"/>
    </source>
</evidence>
<dbReference type="AlphaFoldDB" id="A0A9D1NNB1"/>
<proteinExistence type="predicted"/>
<comment type="caution">
    <text evidence="1">The sequence shown here is derived from an EMBL/GenBank/DDBJ whole genome shotgun (WGS) entry which is preliminary data.</text>
</comment>
<evidence type="ECO:0000313" key="1">
    <source>
        <dbReference type="EMBL" id="HIV09826.1"/>
    </source>
</evidence>
<sequence>MKQVENLLSETSLEALRSLKGEKLVAIFTDNRWLRDGAFVSFVVRTEVGDVIAELHDEGFRHPLVYDPITNSYDITLMTVRRCTRSETEGRIGDIIHPDKTRIPLHRRAHRIGKRIERVVVLLENFWANDPRENPDAPVDLPEEDWVYVREPRAIALVLEDETLLFDKGGLGWGTIWDITRTPGKELRLPEDFTDYEAIDL</sequence>
<accession>A0A9D1NNB1</accession>
<gene>
    <name evidence="1" type="ORF">IAC79_06915</name>
</gene>
<reference evidence="1" key="2">
    <citation type="journal article" date="2021" name="PeerJ">
        <title>Extensive microbial diversity within the chicken gut microbiome revealed by metagenomics and culture.</title>
        <authorList>
            <person name="Gilroy R."/>
            <person name="Ravi A."/>
            <person name="Getino M."/>
            <person name="Pursley I."/>
            <person name="Horton D.L."/>
            <person name="Alikhan N.F."/>
            <person name="Baker D."/>
            <person name="Gharbi K."/>
            <person name="Hall N."/>
            <person name="Watson M."/>
            <person name="Adriaenssens E.M."/>
            <person name="Foster-Nyarko E."/>
            <person name="Jarju S."/>
            <person name="Secka A."/>
            <person name="Antonio M."/>
            <person name="Oren A."/>
            <person name="Chaudhuri R.R."/>
            <person name="La Ragione R."/>
            <person name="Hildebrand F."/>
            <person name="Pallen M.J."/>
        </authorList>
    </citation>
    <scope>NUCLEOTIDE SEQUENCE</scope>
    <source>
        <strain evidence="1">35461</strain>
    </source>
</reference>
<organism evidence="1 2">
    <name type="scientific">Candidatus Spyradenecus faecavium</name>
    <dbReference type="NCBI Taxonomy" id="2840947"/>
    <lineage>
        <taxon>Bacteria</taxon>
        <taxon>Pseudomonadati</taxon>
        <taxon>Lentisphaerota</taxon>
        <taxon>Lentisphaeria</taxon>
        <taxon>Lentisphaerales</taxon>
        <taxon>Lentisphaeraceae</taxon>
        <taxon>Lentisphaeraceae incertae sedis</taxon>
        <taxon>Candidatus Spyradenecus</taxon>
    </lineage>
</organism>
<dbReference type="Proteomes" id="UP000886845">
    <property type="component" value="Unassembled WGS sequence"/>
</dbReference>
<protein>
    <submittedName>
        <fullName evidence="1">Uncharacterized protein</fullName>
    </submittedName>
</protein>